<evidence type="ECO:0000256" key="2">
    <source>
        <dbReference type="ARBA" id="ARBA00022801"/>
    </source>
</evidence>
<evidence type="ECO:0000313" key="4">
    <source>
        <dbReference type="EMBL" id="RXJ49472.1"/>
    </source>
</evidence>
<dbReference type="PANTHER" id="PTHR40841:SF2">
    <property type="entry name" value="SIDEROPHORE-DEGRADING ESTERASE (EUROFUNG)"/>
    <property type="match status" value="1"/>
</dbReference>
<accession>A0A4Q0XHD9</accession>
<dbReference type="RefSeq" id="WP_129017873.1">
    <property type="nucleotide sequence ID" value="NZ_SDDZ01000007.1"/>
</dbReference>
<dbReference type="Pfam" id="PF00756">
    <property type="entry name" value="Esterase"/>
    <property type="match status" value="1"/>
</dbReference>
<dbReference type="InterPro" id="IPR029058">
    <property type="entry name" value="AB_hydrolase_fold"/>
</dbReference>
<proteinExistence type="inferred from homology"/>
<dbReference type="OrthoDB" id="9784036at2"/>
<feature type="signal peptide" evidence="3">
    <location>
        <begin position="1"/>
        <end position="22"/>
    </location>
</feature>
<sequence>MKHLFLSIFLIAIALNSSEAQNALKENIKSPLTIGEVVIIDSKILSESRTLNIYLPDGFKTSDTLKYPVIYVLDGSMNEDFMHIVGLVQFFNLQMNMPKTIVVGIANIDRKRDFTFPTIDRKLKMDYPTTGGSRKFIDFLESEVQPYINANYPTTNQKMLIGQSLGGLLATEILFKKPKLFTDYIIVSPSLWWDNESLLKDAKMFLGAHSKMPANVYVAVGSEGEIMEREAKMLAELLKNSGKPNLKSEFLFLPKENHATILHQSVNDAFQLIYPYKEN</sequence>
<evidence type="ECO:0000256" key="1">
    <source>
        <dbReference type="ARBA" id="ARBA00005622"/>
    </source>
</evidence>
<organism evidence="4 5">
    <name type="scientific">Gelidibacter gilvus</name>
    <dbReference type="NCBI Taxonomy" id="59602"/>
    <lineage>
        <taxon>Bacteria</taxon>
        <taxon>Pseudomonadati</taxon>
        <taxon>Bacteroidota</taxon>
        <taxon>Flavobacteriia</taxon>
        <taxon>Flavobacteriales</taxon>
        <taxon>Flavobacteriaceae</taxon>
        <taxon>Gelidibacter</taxon>
    </lineage>
</organism>
<comment type="similarity">
    <text evidence="1">Belongs to the esterase D family.</text>
</comment>
<gene>
    <name evidence="4" type="ORF">ESZ48_12750</name>
</gene>
<name>A0A4Q0XHD9_9FLAO</name>
<keyword evidence="5" id="KW-1185">Reference proteome</keyword>
<dbReference type="GO" id="GO:0016788">
    <property type="term" value="F:hydrolase activity, acting on ester bonds"/>
    <property type="evidence" value="ECO:0007669"/>
    <property type="project" value="TreeGrafter"/>
</dbReference>
<evidence type="ECO:0000313" key="5">
    <source>
        <dbReference type="Proteomes" id="UP000289792"/>
    </source>
</evidence>
<dbReference type="AlphaFoldDB" id="A0A4Q0XHD9"/>
<dbReference type="Gene3D" id="3.40.50.1820">
    <property type="entry name" value="alpha/beta hydrolase"/>
    <property type="match status" value="1"/>
</dbReference>
<evidence type="ECO:0000256" key="3">
    <source>
        <dbReference type="SAM" id="SignalP"/>
    </source>
</evidence>
<dbReference type="EMBL" id="SDDZ01000007">
    <property type="protein sequence ID" value="RXJ49472.1"/>
    <property type="molecule type" value="Genomic_DNA"/>
</dbReference>
<reference evidence="4 5" key="1">
    <citation type="submission" date="2019-01" db="EMBL/GenBank/DDBJ databases">
        <title>Genome sequence of the Antarctic species Gelidibacter gilvus ACAM 158(T).</title>
        <authorList>
            <person name="Bowman J.P."/>
        </authorList>
    </citation>
    <scope>NUCLEOTIDE SEQUENCE [LARGE SCALE GENOMIC DNA]</scope>
    <source>
        <strain evidence="4 5">IC158</strain>
    </source>
</reference>
<keyword evidence="3" id="KW-0732">Signal</keyword>
<dbReference type="SUPFAM" id="SSF53474">
    <property type="entry name" value="alpha/beta-Hydrolases"/>
    <property type="match status" value="1"/>
</dbReference>
<dbReference type="PANTHER" id="PTHR40841">
    <property type="entry name" value="SIDEROPHORE TRIACETYLFUSARININE C ESTERASE"/>
    <property type="match status" value="1"/>
</dbReference>
<dbReference type="InterPro" id="IPR000801">
    <property type="entry name" value="Esterase-like"/>
</dbReference>
<feature type="chain" id="PRO_5020967200" evidence="3">
    <location>
        <begin position="23"/>
        <end position="279"/>
    </location>
</feature>
<protein>
    <submittedName>
        <fullName evidence="4">Alpha/beta hydrolase</fullName>
    </submittedName>
</protein>
<dbReference type="Proteomes" id="UP000289792">
    <property type="component" value="Unassembled WGS sequence"/>
</dbReference>
<keyword evidence="2 4" id="KW-0378">Hydrolase</keyword>
<comment type="caution">
    <text evidence="4">The sequence shown here is derived from an EMBL/GenBank/DDBJ whole genome shotgun (WGS) entry which is preliminary data.</text>
</comment>
<dbReference type="InterPro" id="IPR052558">
    <property type="entry name" value="Siderophore_Hydrolase_D"/>
</dbReference>